<dbReference type="Proteomes" id="UP000766486">
    <property type="component" value="Unassembled WGS sequence"/>
</dbReference>
<evidence type="ECO:0008006" key="3">
    <source>
        <dbReference type="Google" id="ProtNLM"/>
    </source>
</evidence>
<dbReference type="EMBL" id="CABFNS010000701">
    <property type="protein sequence ID" value="VUC23265.1"/>
    <property type="molecule type" value="Genomic_DNA"/>
</dbReference>
<keyword evidence="2" id="KW-1185">Reference proteome</keyword>
<organism evidence="1 2">
    <name type="scientific">Bionectria ochroleuca</name>
    <name type="common">Gliocladium roseum</name>
    <dbReference type="NCBI Taxonomy" id="29856"/>
    <lineage>
        <taxon>Eukaryota</taxon>
        <taxon>Fungi</taxon>
        <taxon>Dikarya</taxon>
        <taxon>Ascomycota</taxon>
        <taxon>Pezizomycotina</taxon>
        <taxon>Sordariomycetes</taxon>
        <taxon>Hypocreomycetidae</taxon>
        <taxon>Hypocreales</taxon>
        <taxon>Bionectriaceae</taxon>
        <taxon>Clonostachys</taxon>
    </lineage>
</organism>
<reference evidence="1 2" key="1">
    <citation type="submission" date="2019-06" db="EMBL/GenBank/DDBJ databases">
        <authorList>
            <person name="Broberg M."/>
        </authorList>
    </citation>
    <scope>NUCLEOTIDE SEQUENCE [LARGE SCALE GENOMIC DNA]</scope>
</reference>
<accession>A0ABY6TX54</accession>
<sequence length="64" mass="6970">MSGQGRVPRLLVFPLVDDGFDPCTFAVGPTYSDPATSTFLGTWYASVIAHSYDEGLDREAARED</sequence>
<evidence type="ECO:0000313" key="1">
    <source>
        <dbReference type="EMBL" id="VUC23265.1"/>
    </source>
</evidence>
<evidence type="ECO:0000313" key="2">
    <source>
        <dbReference type="Proteomes" id="UP000766486"/>
    </source>
</evidence>
<name>A0ABY6TX54_BIOOC</name>
<comment type="caution">
    <text evidence="1">The sequence shown here is derived from an EMBL/GenBank/DDBJ whole genome shotgun (WGS) entry which is preliminary data.</text>
</comment>
<protein>
    <recommendedName>
        <fullName evidence="3">Lipocalin-like domain-containing protein</fullName>
    </recommendedName>
</protein>
<gene>
    <name evidence="1" type="ORF">CLO192961_LOCUS110507</name>
</gene>
<proteinExistence type="predicted"/>